<evidence type="ECO:0000256" key="1">
    <source>
        <dbReference type="SAM" id="SignalP"/>
    </source>
</evidence>
<proteinExistence type="predicted"/>
<dbReference type="InterPro" id="IPR053024">
    <property type="entry name" value="Fungal_surface_NADase"/>
</dbReference>
<keyword evidence="1" id="KW-0732">Signal</keyword>
<evidence type="ECO:0000259" key="2">
    <source>
        <dbReference type="Pfam" id="PF14021"/>
    </source>
</evidence>
<feature type="signal peptide" evidence="1">
    <location>
        <begin position="1"/>
        <end position="24"/>
    </location>
</feature>
<name>A0A931AYE3_9ACTN</name>
<keyword evidence="4" id="KW-1185">Reference proteome</keyword>
<evidence type="ECO:0000313" key="3">
    <source>
        <dbReference type="EMBL" id="MBF9066838.1"/>
    </source>
</evidence>
<gene>
    <name evidence="3" type="ORF">I2501_02140</name>
</gene>
<reference evidence="3" key="1">
    <citation type="submission" date="2020-11" db="EMBL/GenBank/DDBJ databases">
        <title>Isolation and identification of active actinomycetes.</title>
        <authorList>
            <person name="Yu B."/>
        </authorList>
    </citation>
    <scope>NUCLEOTIDE SEQUENCE</scope>
    <source>
        <strain evidence="3">NEAU-YB345</strain>
    </source>
</reference>
<dbReference type="Pfam" id="PF14021">
    <property type="entry name" value="TNT"/>
    <property type="match status" value="1"/>
</dbReference>
<comment type="caution">
    <text evidence="3">The sequence shown here is derived from an EMBL/GenBank/DDBJ whole genome shotgun (WGS) entry which is preliminary data.</text>
</comment>
<accession>A0A931AYE3</accession>
<evidence type="ECO:0000313" key="4">
    <source>
        <dbReference type="Proteomes" id="UP000657385"/>
    </source>
</evidence>
<feature type="domain" description="TNT" evidence="2">
    <location>
        <begin position="122"/>
        <end position="222"/>
    </location>
</feature>
<protein>
    <submittedName>
        <fullName evidence="3">TNT domain-containing protein</fullName>
    </submittedName>
</protein>
<dbReference type="PANTHER" id="PTHR42059">
    <property type="entry name" value="TNT DOMAIN-CONTAINING PROTEIN"/>
    <property type="match status" value="1"/>
</dbReference>
<dbReference type="AlphaFoldDB" id="A0A931AYE3"/>
<dbReference type="EMBL" id="JADPRT010000001">
    <property type="protein sequence ID" value="MBF9066838.1"/>
    <property type="molecule type" value="Genomic_DNA"/>
</dbReference>
<dbReference type="RefSeq" id="WP_196192014.1">
    <property type="nucleotide sequence ID" value="NZ_JADPRT010000001.1"/>
</dbReference>
<sequence length="224" mass="23595">MTVAQNLSRIGVGLALVVAATVFTGVGAEATAAHADALPSDDCSAAFHDGDARLGPEQLPTTGAVGGELNGYRRTGGEAPAAFLAQFYDPTAYNGAGGWRYPPDNGYLIAPDGKPMEIHQRLLRGLDIDRFGSEYGSFLAPAGSAYSSRALPPQSLDGNPAAGCNYHDYKVLKPFEVDAGPIAPWFNQPGLGWQYQLDPSLFPGAPAQLNVGWLVSNGYLERLV</sequence>
<dbReference type="GO" id="GO:0050135">
    <property type="term" value="F:NADP+ nucleosidase activity"/>
    <property type="evidence" value="ECO:0007669"/>
    <property type="project" value="InterPro"/>
</dbReference>
<feature type="chain" id="PRO_5038692243" evidence="1">
    <location>
        <begin position="25"/>
        <end position="224"/>
    </location>
</feature>
<dbReference type="Proteomes" id="UP000657385">
    <property type="component" value="Unassembled WGS sequence"/>
</dbReference>
<organism evidence="3 4">
    <name type="scientific">Streptacidiphilus fuscans</name>
    <dbReference type="NCBI Taxonomy" id="2789292"/>
    <lineage>
        <taxon>Bacteria</taxon>
        <taxon>Bacillati</taxon>
        <taxon>Actinomycetota</taxon>
        <taxon>Actinomycetes</taxon>
        <taxon>Kitasatosporales</taxon>
        <taxon>Streptomycetaceae</taxon>
        <taxon>Streptacidiphilus</taxon>
    </lineage>
</organism>
<dbReference type="PANTHER" id="PTHR42059:SF1">
    <property type="entry name" value="TNT DOMAIN-CONTAINING PROTEIN"/>
    <property type="match status" value="1"/>
</dbReference>
<dbReference type="InterPro" id="IPR025331">
    <property type="entry name" value="TNT"/>
</dbReference>